<proteinExistence type="predicted"/>
<organism evidence="1">
    <name type="scientific">marine sediment metagenome</name>
    <dbReference type="NCBI Taxonomy" id="412755"/>
    <lineage>
        <taxon>unclassified sequences</taxon>
        <taxon>metagenomes</taxon>
        <taxon>ecological metagenomes</taxon>
    </lineage>
</organism>
<dbReference type="AlphaFoldDB" id="X1T6B3"/>
<evidence type="ECO:0000313" key="1">
    <source>
        <dbReference type="EMBL" id="GAI86926.1"/>
    </source>
</evidence>
<name>X1T6B3_9ZZZZ</name>
<dbReference type="EMBL" id="BARW01008726">
    <property type="protein sequence ID" value="GAI86926.1"/>
    <property type="molecule type" value="Genomic_DNA"/>
</dbReference>
<protein>
    <submittedName>
        <fullName evidence="1">Uncharacterized protein</fullName>
    </submittedName>
</protein>
<comment type="caution">
    <text evidence="1">The sequence shown here is derived from an EMBL/GenBank/DDBJ whole genome shotgun (WGS) entry which is preliminary data.</text>
</comment>
<reference evidence="1" key="1">
    <citation type="journal article" date="2014" name="Front. Microbiol.">
        <title>High frequency of phylogenetically diverse reductive dehalogenase-homologous genes in deep subseafloor sedimentary metagenomes.</title>
        <authorList>
            <person name="Kawai M."/>
            <person name="Futagami T."/>
            <person name="Toyoda A."/>
            <person name="Takaki Y."/>
            <person name="Nishi S."/>
            <person name="Hori S."/>
            <person name="Arai W."/>
            <person name="Tsubouchi T."/>
            <person name="Morono Y."/>
            <person name="Uchiyama I."/>
            <person name="Ito T."/>
            <person name="Fujiyama A."/>
            <person name="Inagaki F."/>
            <person name="Takami H."/>
        </authorList>
    </citation>
    <scope>NUCLEOTIDE SEQUENCE</scope>
    <source>
        <strain evidence="1">Expedition CK06-06</strain>
    </source>
</reference>
<sequence>MLKVERQYVEGLAIDLVKCLANTQICLTDILNGPTLSLPKTVELLQAAIRQAWEVQEKVEEAREQLAGLEA</sequence>
<accession>X1T6B3</accession>
<gene>
    <name evidence="1" type="ORF">S12H4_17783</name>
</gene>